<reference evidence="4 5" key="1">
    <citation type="submission" date="2020-08" db="EMBL/GenBank/DDBJ databases">
        <title>Genomic Encyclopedia of Type Strains, Phase IV (KMG-IV): sequencing the most valuable type-strain genomes for metagenomic binning, comparative biology and taxonomic classification.</title>
        <authorList>
            <person name="Goeker M."/>
        </authorList>
    </citation>
    <scope>NUCLEOTIDE SEQUENCE [LARGE SCALE GENOMIC DNA]</scope>
    <source>
        <strain evidence="4 5">DSM 105074</strain>
    </source>
</reference>
<dbReference type="SMART" id="SM00028">
    <property type="entry name" value="TPR"/>
    <property type="match status" value="4"/>
</dbReference>
<sequence length="184" mass="21669">MEISLLVLLFIPYLIIKYLVTDHDTPAEKDTKRFREGIELVAQQQYEEAFRYFDEQVKKYPKSAVAYAWRGKCNLRDENYFSALYDLAQALSYDNTLAAAYLDKGQAHLALREYQDAFREFDKAVWFYRDNNADALRLRGLARLRMKQLSQSERDLRRAVELGDENARHVLSQAPFYIHDLAKK</sequence>
<accession>A0A840TIN6</accession>
<dbReference type="Proteomes" id="UP000557307">
    <property type="component" value="Unassembled WGS sequence"/>
</dbReference>
<keyword evidence="1" id="KW-0677">Repeat</keyword>
<keyword evidence="2 3" id="KW-0802">TPR repeat</keyword>
<proteinExistence type="predicted"/>
<organism evidence="4 5">
    <name type="scientific">Rhabdobacter roseus</name>
    <dbReference type="NCBI Taxonomy" id="1655419"/>
    <lineage>
        <taxon>Bacteria</taxon>
        <taxon>Pseudomonadati</taxon>
        <taxon>Bacteroidota</taxon>
        <taxon>Cytophagia</taxon>
        <taxon>Cytophagales</taxon>
        <taxon>Cytophagaceae</taxon>
        <taxon>Rhabdobacter</taxon>
    </lineage>
</organism>
<evidence type="ECO:0000313" key="5">
    <source>
        <dbReference type="Proteomes" id="UP000557307"/>
    </source>
</evidence>
<evidence type="ECO:0000313" key="4">
    <source>
        <dbReference type="EMBL" id="MBB5283211.1"/>
    </source>
</evidence>
<protein>
    <submittedName>
        <fullName evidence="4">Tetratricopeptide (TPR) repeat protein</fullName>
    </submittedName>
</protein>
<gene>
    <name evidence="4" type="ORF">HNQ92_001337</name>
</gene>
<dbReference type="RefSeq" id="WP_184172411.1">
    <property type="nucleotide sequence ID" value="NZ_JACHGF010000002.1"/>
</dbReference>
<dbReference type="InterPro" id="IPR050498">
    <property type="entry name" value="Ycf3"/>
</dbReference>
<dbReference type="SUPFAM" id="SSF48452">
    <property type="entry name" value="TPR-like"/>
    <property type="match status" value="1"/>
</dbReference>
<dbReference type="AlphaFoldDB" id="A0A840TIN6"/>
<evidence type="ECO:0000256" key="1">
    <source>
        <dbReference type="ARBA" id="ARBA00022737"/>
    </source>
</evidence>
<dbReference type="InterPro" id="IPR011990">
    <property type="entry name" value="TPR-like_helical_dom_sf"/>
</dbReference>
<dbReference type="InterPro" id="IPR019734">
    <property type="entry name" value="TPR_rpt"/>
</dbReference>
<keyword evidence="5" id="KW-1185">Reference proteome</keyword>
<dbReference type="PANTHER" id="PTHR44858">
    <property type="entry name" value="TETRATRICOPEPTIDE REPEAT PROTEIN 6"/>
    <property type="match status" value="1"/>
</dbReference>
<feature type="repeat" description="TPR" evidence="3">
    <location>
        <begin position="98"/>
        <end position="131"/>
    </location>
</feature>
<evidence type="ECO:0000256" key="2">
    <source>
        <dbReference type="ARBA" id="ARBA00022803"/>
    </source>
</evidence>
<dbReference type="PANTHER" id="PTHR44858:SF1">
    <property type="entry name" value="UDP-N-ACETYLGLUCOSAMINE--PEPTIDE N-ACETYLGLUCOSAMINYLTRANSFERASE SPINDLY-RELATED"/>
    <property type="match status" value="1"/>
</dbReference>
<dbReference type="EMBL" id="JACHGF010000002">
    <property type="protein sequence ID" value="MBB5283211.1"/>
    <property type="molecule type" value="Genomic_DNA"/>
</dbReference>
<comment type="caution">
    <text evidence="4">The sequence shown here is derived from an EMBL/GenBank/DDBJ whole genome shotgun (WGS) entry which is preliminary data.</text>
</comment>
<evidence type="ECO:0000256" key="3">
    <source>
        <dbReference type="PROSITE-ProRule" id="PRU00339"/>
    </source>
</evidence>
<dbReference type="PROSITE" id="PS50005">
    <property type="entry name" value="TPR"/>
    <property type="match status" value="1"/>
</dbReference>
<dbReference type="Gene3D" id="1.25.40.10">
    <property type="entry name" value="Tetratricopeptide repeat domain"/>
    <property type="match status" value="1"/>
</dbReference>
<name>A0A840TIN6_9BACT</name>